<dbReference type="PANTHER" id="PTHR39159">
    <property type="match status" value="1"/>
</dbReference>
<sequence>MGKYIRLKALKYPDRNHYEWEGELLEQTDDYVIVLCRPGRRLVHYTKNKVFTIDNTSLEIFFLKEWHTVAIGLEQGRAVSYYCNVAMPSVLDGDELRFVDLDLDLVQGRDEPWKVVDEDEFEANSETFRYPPELKDNAVQALARLKAKVEKGEFPFHADVLRAWPVTLSE</sequence>
<dbReference type="Proteomes" id="UP000632125">
    <property type="component" value="Unassembled WGS sequence"/>
</dbReference>
<keyword evidence="4" id="KW-1185">Reference proteome</keyword>
<dbReference type="PANTHER" id="PTHR39159:SF1">
    <property type="entry name" value="UPF0374 PROTEIN YGAC"/>
    <property type="match status" value="1"/>
</dbReference>
<dbReference type="SUPFAM" id="SSF159234">
    <property type="entry name" value="FomD-like"/>
    <property type="match status" value="1"/>
</dbReference>
<dbReference type="InterPro" id="IPR007295">
    <property type="entry name" value="DUF402"/>
</dbReference>
<dbReference type="GO" id="GO:0016787">
    <property type="term" value="F:hydrolase activity"/>
    <property type="evidence" value="ECO:0007669"/>
    <property type="project" value="UniProtKB-KW"/>
</dbReference>
<evidence type="ECO:0000256" key="1">
    <source>
        <dbReference type="ARBA" id="ARBA00022801"/>
    </source>
</evidence>
<accession>A0A927CLK6</accession>
<evidence type="ECO:0000259" key="2">
    <source>
        <dbReference type="Pfam" id="PF04167"/>
    </source>
</evidence>
<name>A0A927CLK6_9BACL</name>
<protein>
    <submittedName>
        <fullName evidence="3">DUF402 domain-containing protein</fullName>
    </submittedName>
</protein>
<dbReference type="InterPro" id="IPR050212">
    <property type="entry name" value="Ntdp-like"/>
</dbReference>
<comment type="caution">
    <text evidence="3">The sequence shown here is derived from an EMBL/GenBank/DDBJ whole genome shotgun (WGS) entry which is preliminary data.</text>
</comment>
<reference evidence="3" key="1">
    <citation type="submission" date="2020-09" db="EMBL/GenBank/DDBJ databases">
        <title>A novel bacterium of genus Paenibacillus, isolated from South China Sea.</title>
        <authorList>
            <person name="Huang H."/>
            <person name="Mo K."/>
            <person name="Hu Y."/>
        </authorList>
    </citation>
    <scope>NUCLEOTIDE SEQUENCE</scope>
    <source>
        <strain evidence="3">IB182493</strain>
    </source>
</reference>
<organism evidence="3 4">
    <name type="scientific">Paenibacillus arenilitoris</name>
    <dbReference type="NCBI Taxonomy" id="2772299"/>
    <lineage>
        <taxon>Bacteria</taxon>
        <taxon>Bacillati</taxon>
        <taxon>Bacillota</taxon>
        <taxon>Bacilli</taxon>
        <taxon>Bacillales</taxon>
        <taxon>Paenibacillaceae</taxon>
        <taxon>Paenibacillus</taxon>
    </lineage>
</organism>
<dbReference type="Pfam" id="PF04167">
    <property type="entry name" value="DUF402"/>
    <property type="match status" value="1"/>
</dbReference>
<evidence type="ECO:0000313" key="4">
    <source>
        <dbReference type="Proteomes" id="UP000632125"/>
    </source>
</evidence>
<keyword evidence="1" id="KW-0378">Hydrolase</keyword>
<feature type="domain" description="DUF402" evidence="2">
    <location>
        <begin position="19"/>
        <end position="154"/>
    </location>
</feature>
<gene>
    <name evidence="3" type="ORF">IDH41_10690</name>
</gene>
<dbReference type="InterPro" id="IPR035930">
    <property type="entry name" value="FomD-like_sf"/>
</dbReference>
<proteinExistence type="predicted"/>
<dbReference type="EMBL" id="JACXIY010000013">
    <property type="protein sequence ID" value="MBD2869047.1"/>
    <property type="molecule type" value="Genomic_DNA"/>
</dbReference>
<evidence type="ECO:0000313" key="3">
    <source>
        <dbReference type="EMBL" id="MBD2869047.1"/>
    </source>
</evidence>
<dbReference type="RefSeq" id="WP_190860830.1">
    <property type="nucleotide sequence ID" value="NZ_JACXIY010000013.1"/>
</dbReference>
<dbReference type="Gene3D" id="2.40.380.10">
    <property type="entry name" value="FomD-like"/>
    <property type="match status" value="1"/>
</dbReference>
<dbReference type="AlphaFoldDB" id="A0A927CLK6"/>